<dbReference type="InterPro" id="IPR036366">
    <property type="entry name" value="PGBDSf"/>
</dbReference>
<feature type="region of interest" description="Disordered" evidence="1">
    <location>
        <begin position="905"/>
        <end position="1023"/>
    </location>
</feature>
<reference evidence="3 4" key="1">
    <citation type="submission" date="2022-08" db="EMBL/GenBank/DDBJ databases">
        <title>Whole genome sequencing-based tracing of a 2022 introduction and outbreak of Xanthomonas hortorum pv. pelargonii.</title>
        <authorList>
            <person name="Iruegas-Bocardo F."/>
            <person name="Weisberg A.K."/>
            <person name="Riutta E.R."/>
            <person name="Kilday K."/>
            <person name="Bonkowski J.C."/>
            <person name="Creswell T."/>
            <person name="Daughtrey M.L."/>
            <person name="Rane K."/>
            <person name="Grunwald N.J."/>
            <person name="Chang J.H."/>
            <person name="Putnam M.L."/>
        </authorList>
    </citation>
    <scope>NUCLEOTIDE SEQUENCE [LARGE SCALE GENOMIC DNA]</scope>
    <source>
        <strain evidence="3 4">22-323</strain>
    </source>
</reference>
<sequence>MARPRPLFQDHHVIEQQTLDNSPLLRNLADEGLFEMDAQRNRIFMPASKNLASALHLPPHSGGPIGTYQSGTLTWLDRFERSADGQKMLAGDPDAAQRLAAKVERLQDTMRTGLINSDLYTNAPLGLKADDIRPRVQSFFGNVASYEQVHQAQIGRFGQMLPSELAWSSITQSETHVSTTLQSMVQSSENLSKGGNPALERTVLSQAIAEAHANGRLNFSEQGILQVEQALGADAARPLRIPVGQRGFATPELLAGSLSAGQALRVTGLLASATDAIGTSQRVSTLLAQDNLLGAKHELRNYAANNASAWAGAWAGAEIGAVGGPVGVAVGGAVGGVAGYVVSDKIMATLDEREITHQVDSLGRQWSYNGRQWVQPMAADLRADGIDHPQQTTFSADFDTRRELDYRAANTSVELAMSRMPPPRSPYNLEASSTDLPSLLPANWTRDADTGQWQRTRVTDIDPNGGNTTQVEVAPAARAAKLDAQAAEVVESNIVQGPAGLAARYQVAHRLDGWDKITGIQSPSAVTTALNPDSLQASNSKQYQFADGVWRHNGEVATGPIAAELSATRVAMQPHLEQHEQTMAALPAWQRPTQDQLDLSSLATTYAGYGLNPNAESLAAIQLAINTTRANSGLDASNSSLTLDPDAQGARQLDGPIAHLQRGNDGVIRVAAVTSSEDLQHAREQVQAHAQAQETPKPELGERQIEHRSPQERDAYEQVLREANRQGVSTQEAQQVASFAATSATAPHVDETQAPQAAIDVQRDRDVARTPDAPAAAAEMATPAPVVMPASVNAPLPEDVRPVAKPTEPKPESVPQRESQETRTPEVAAPSAAGAVQPKAEAVDPPTASASAPSVGSVSSALTSREETPTQATVPTPSASGEVEGLRLGDRGQEVEFLQYRLQQVDARGPNGQAVPQDGHYGPETEHAVRQFQQDQGLPATGVAGQDLDAALSQAQHTRREALKPTAPASANNPVEQGSEQQAQGVAPQNDAPSAVPSQATQQEAVRAPSPATATQSEMPAQIVLPERTSSSYASSLGFDGTGGRSNAAVNEEDRVEQVGPSQDKAQQAFPSNHRDYALFSAIQAQLPRGTSDEKTAEVLHAVKESGIERADELRKVTIQDDVAFVFGKTPGFHSETSLNTPSPGINETLQKTEAMDQQRAQEMVQFQREREEIDKNPTGPVMTLAAHSQQQAMSGGDGGGGCDGGG</sequence>
<evidence type="ECO:0000256" key="1">
    <source>
        <dbReference type="SAM" id="MobiDB-lite"/>
    </source>
</evidence>
<dbReference type="AlphaFoldDB" id="A0AAU0BA69"/>
<name>A0AAU0BA69_9XANT</name>
<feature type="region of interest" description="Disordered" evidence="1">
    <location>
        <begin position="681"/>
        <end position="713"/>
    </location>
</feature>
<dbReference type="Gene3D" id="1.10.101.10">
    <property type="entry name" value="PGBD-like superfamily/PGBD"/>
    <property type="match status" value="1"/>
</dbReference>
<feature type="region of interest" description="Disordered" evidence="1">
    <location>
        <begin position="1188"/>
        <end position="1207"/>
    </location>
</feature>
<gene>
    <name evidence="3" type="ORF">NYR97_16875</name>
</gene>
<organism evidence="3 4">
    <name type="scientific">Xanthomonas hydrangeae</name>
    <dbReference type="NCBI Taxonomy" id="2775159"/>
    <lineage>
        <taxon>Bacteria</taxon>
        <taxon>Pseudomonadati</taxon>
        <taxon>Pseudomonadota</taxon>
        <taxon>Gammaproteobacteria</taxon>
        <taxon>Lysobacterales</taxon>
        <taxon>Lysobacteraceae</taxon>
        <taxon>Xanthomonas</taxon>
    </lineage>
</organism>
<accession>A0AAU0BA69</accession>
<feature type="compositionally biased region" description="Low complexity" evidence="1">
    <location>
        <begin position="770"/>
        <end position="790"/>
    </location>
</feature>
<evidence type="ECO:0000313" key="4">
    <source>
        <dbReference type="Proteomes" id="UP001302716"/>
    </source>
</evidence>
<dbReference type="Pfam" id="PF01471">
    <property type="entry name" value="PG_binding_1"/>
    <property type="match status" value="1"/>
</dbReference>
<evidence type="ECO:0000313" key="3">
    <source>
        <dbReference type="EMBL" id="WOB48888.1"/>
    </source>
</evidence>
<evidence type="ECO:0000259" key="2">
    <source>
        <dbReference type="Pfam" id="PF01471"/>
    </source>
</evidence>
<proteinExistence type="predicted"/>
<feature type="compositionally biased region" description="Polar residues" evidence="1">
    <location>
        <begin position="969"/>
        <end position="984"/>
    </location>
</feature>
<protein>
    <submittedName>
        <fullName evidence="3">Peptidoglycan-binding protein</fullName>
    </submittedName>
</protein>
<dbReference type="InterPro" id="IPR036365">
    <property type="entry name" value="PGBD-like_sf"/>
</dbReference>
<feature type="compositionally biased region" description="Polar residues" evidence="1">
    <location>
        <begin position="869"/>
        <end position="879"/>
    </location>
</feature>
<feature type="compositionally biased region" description="Gly residues" evidence="1">
    <location>
        <begin position="1196"/>
        <end position="1207"/>
    </location>
</feature>
<feature type="compositionally biased region" description="Basic and acidic residues" evidence="1">
    <location>
        <begin position="798"/>
        <end position="811"/>
    </location>
</feature>
<dbReference type="RefSeq" id="WP_316694820.1">
    <property type="nucleotide sequence ID" value="NZ_CP103836.1"/>
</dbReference>
<dbReference type="SUPFAM" id="SSF47090">
    <property type="entry name" value="PGBD-like"/>
    <property type="match status" value="1"/>
</dbReference>
<feature type="compositionally biased region" description="Basic and acidic residues" evidence="1">
    <location>
        <begin position="696"/>
        <end position="713"/>
    </location>
</feature>
<dbReference type="EMBL" id="CP103836">
    <property type="protein sequence ID" value="WOB48888.1"/>
    <property type="molecule type" value="Genomic_DNA"/>
</dbReference>
<feature type="region of interest" description="Disordered" evidence="1">
    <location>
        <begin position="739"/>
        <end position="884"/>
    </location>
</feature>
<feature type="domain" description="Peptidoglycan binding-like" evidence="2">
    <location>
        <begin position="891"/>
        <end position="948"/>
    </location>
</feature>
<feature type="compositionally biased region" description="Low complexity" evidence="1">
    <location>
        <begin position="843"/>
        <end position="861"/>
    </location>
</feature>
<dbReference type="Proteomes" id="UP001302716">
    <property type="component" value="Chromosome"/>
</dbReference>
<keyword evidence="4" id="KW-1185">Reference proteome</keyword>
<dbReference type="InterPro" id="IPR002477">
    <property type="entry name" value="Peptidoglycan-bd-like"/>
</dbReference>